<evidence type="ECO:0000256" key="3">
    <source>
        <dbReference type="ARBA" id="ARBA00022898"/>
    </source>
</evidence>
<dbReference type="Gene3D" id="3.40.640.10">
    <property type="entry name" value="Type I PLP-dependent aspartate aminotransferase-like (Major domain)"/>
    <property type="match status" value="1"/>
</dbReference>
<dbReference type="GO" id="GO:0016831">
    <property type="term" value="F:carboxy-lyase activity"/>
    <property type="evidence" value="ECO:0007669"/>
    <property type="project" value="TreeGrafter"/>
</dbReference>
<dbReference type="RefSeq" id="XP_025365569.1">
    <property type="nucleotide sequence ID" value="XM_025505282.1"/>
</dbReference>
<dbReference type="GO" id="GO:0019752">
    <property type="term" value="P:carboxylic acid metabolic process"/>
    <property type="evidence" value="ECO:0007669"/>
    <property type="project" value="InterPro"/>
</dbReference>
<proteinExistence type="inferred from homology"/>
<dbReference type="EMBL" id="KZ819662">
    <property type="protein sequence ID" value="PWN30957.1"/>
    <property type="molecule type" value="Genomic_DNA"/>
</dbReference>
<dbReference type="Pfam" id="PF00282">
    <property type="entry name" value="Pyridoxal_deC"/>
    <property type="match status" value="1"/>
</dbReference>
<comment type="similarity">
    <text evidence="2 6">Belongs to the group II decarboxylase family.</text>
</comment>
<protein>
    <submittedName>
        <fullName evidence="7">PLP-dependent transferase</fullName>
    </submittedName>
</protein>
<dbReference type="Gene3D" id="3.90.1150.10">
    <property type="entry name" value="Aspartate Aminotransferase, domain 1"/>
    <property type="match status" value="1"/>
</dbReference>
<dbReference type="Proteomes" id="UP000245884">
    <property type="component" value="Unassembled WGS sequence"/>
</dbReference>
<dbReference type="InterPro" id="IPR015424">
    <property type="entry name" value="PyrdxlP-dep_Trfase"/>
</dbReference>
<feature type="modified residue" description="N6-(pyridoxal phosphate)lysine" evidence="5">
    <location>
        <position position="334"/>
    </location>
</feature>
<evidence type="ECO:0000256" key="1">
    <source>
        <dbReference type="ARBA" id="ARBA00001933"/>
    </source>
</evidence>
<reference evidence="7 8" key="1">
    <citation type="journal article" date="2018" name="Mol. Biol. Evol.">
        <title>Broad Genomic Sampling Reveals a Smut Pathogenic Ancestry of the Fungal Clade Ustilaginomycotina.</title>
        <authorList>
            <person name="Kijpornyongpan T."/>
            <person name="Mondo S.J."/>
            <person name="Barry K."/>
            <person name="Sandor L."/>
            <person name="Lee J."/>
            <person name="Lipzen A."/>
            <person name="Pangilinan J."/>
            <person name="LaButti K."/>
            <person name="Hainaut M."/>
            <person name="Henrissat B."/>
            <person name="Grigoriev I.V."/>
            <person name="Spatafora J.W."/>
            <person name="Aime M.C."/>
        </authorList>
    </citation>
    <scope>NUCLEOTIDE SEQUENCE [LARGE SCALE GENOMIC DNA]</scope>
    <source>
        <strain evidence="7 8">MCA 5214</strain>
    </source>
</reference>
<sequence>MDVPSQEELQDQLERLQRLALERHKEALTLPTIASPSALTRGLTELNSSLPATGLGLNATTSHLLQEVAPTLAPGHAASRYFGFVTGGVTPSAQIADWFTTLLDANVQVHLPNETLSTLIEHDTMGMLCELLGLERQDWTGTFSTGATASNVLGLACGRERTLATAMRERGLEEWSSAEHGAGYDSEDEGPYAPPTHVYVAQPHASVKKAAALVGIGRARVVDVGQRVPPGKDLNDPIALAAVALDFDLALLESHLARNKQRKHPSIIVAGLGEVNTGALTAQLPALRRLCDKYGAWLHVDAAFSAFVCLLDGHQWISRHLDECADSITSDAHKQLNVPYDCGLFFVRRRGKERGCGLVAKASGSEEQSVLEDVLGPGRGGGPAYLAAPSASSGALAEDSDTASFSLLAERRAYLASLPSPLHRNIENSRRFRALPVYTTLLCYGREGITKMVRRNVDFARAIEAWMRGSEGREWYEVLTPECGQMDKGKMHEPQPWRGEWATTVVLFRGRAVEAAELIARIKATRMLYVSPTSWGGKGAVRLAVSNWRTGLEDGDGKHVAKVQQSYDYQVTVQTLLDIVRGDALAQ</sequence>
<dbReference type="GO" id="GO:0016740">
    <property type="term" value="F:transferase activity"/>
    <property type="evidence" value="ECO:0007669"/>
    <property type="project" value="UniProtKB-KW"/>
</dbReference>
<name>A0A316V077_9BASI</name>
<keyword evidence="8" id="KW-1185">Reference proteome</keyword>
<dbReference type="AlphaFoldDB" id="A0A316V077"/>
<accession>A0A316V077</accession>
<evidence type="ECO:0000256" key="6">
    <source>
        <dbReference type="RuleBase" id="RU000382"/>
    </source>
</evidence>
<evidence type="ECO:0000313" key="7">
    <source>
        <dbReference type="EMBL" id="PWN30957.1"/>
    </source>
</evidence>
<evidence type="ECO:0000256" key="4">
    <source>
        <dbReference type="ARBA" id="ARBA00023239"/>
    </source>
</evidence>
<dbReference type="InterPro" id="IPR015422">
    <property type="entry name" value="PyrdxlP-dep_Trfase_small"/>
</dbReference>
<keyword evidence="3 5" id="KW-0663">Pyridoxal phosphate</keyword>
<dbReference type="InterPro" id="IPR015421">
    <property type="entry name" value="PyrdxlP-dep_Trfase_major"/>
</dbReference>
<dbReference type="GO" id="GO:0030170">
    <property type="term" value="F:pyridoxal phosphate binding"/>
    <property type="evidence" value="ECO:0007669"/>
    <property type="project" value="InterPro"/>
</dbReference>
<dbReference type="PANTHER" id="PTHR11999">
    <property type="entry name" value="GROUP II PYRIDOXAL-5-PHOSPHATE DECARBOXYLASE"/>
    <property type="match status" value="1"/>
</dbReference>
<evidence type="ECO:0000313" key="8">
    <source>
        <dbReference type="Proteomes" id="UP000245884"/>
    </source>
</evidence>
<evidence type="ECO:0000256" key="2">
    <source>
        <dbReference type="ARBA" id="ARBA00009533"/>
    </source>
</evidence>
<dbReference type="PANTHER" id="PTHR11999:SF165">
    <property type="entry name" value="DECARBOXYLASE, PUTATIVE (AFU_ORTHOLOGUE AFUA_2G04980)-RELATED"/>
    <property type="match status" value="1"/>
</dbReference>
<keyword evidence="4 6" id="KW-0456">Lyase</keyword>
<gene>
    <name evidence="7" type="ORF">BDZ90DRAFT_229948</name>
</gene>
<dbReference type="STRING" id="1569628.A0A316V077"/>
<comment type="cofactor">
    <cofactor evidence="1 5 6">
        <name>pyridoxal 5'-phosphate</name>
        <dbReference type="ChEBI" id="CHEBI:597326"/>
    </cofactor>
</comment>
<dbReference type="OrthoDB" id="2161780at2759"/>
<evidence type="ECO:0000256" key="5">
    <source>
        <dbReference type="PIRSR" id="PIRSR602129-50"/>
    </source>
</evidence>
<dbReference type="InterPro" id="IPR010977">
    <property type="entry name" value="Aromatic_deC"/>
</dbReference>
<organism evidence="7 8">
    <name type="scientific">Jaminaea rosea</name>
    <dbReference type="NCBI Taxonomy" id="1569628"/>
    <lineage>
        <taxon>Eukaryota</taxon>
        <taxon>Fungi</taxon>
        <taxon>Dikarya</taxon>
        <taxon>Basidiomycota</taxon>
        <taxon>Ustilaginomycotina</taxon>
        <taxon>Exobasidiomycetes</taxon>
        <taxon>Microstromatales</taxon>
        <taxon>Microstromatales incertae sedis</taxon>
        <taxon>Jaminaea</taxon>
    </lineage>
</organism>
<dbReference type="GeneID" id="37027105"/>
<dbReference type="InterPro" id="IPR002129">
    <property type="entry name" value="PyrdxlP-dep_de-COase"/>
</dbReference>
<dbReference type="GO" id="GO:0005737">
    <property type="term" value="C:cytoplasm"/>
    <property type="evidence" value="ECO:0007669"/>
    <property type="project" value="TreeGrafter"/>
</dbReference>
<dbReference type="SUPFAM" id="SSF53383">
    <property type="entry name" value="PLP-dependent transferases"/>
    <property type="match status" value="1"/>
</dbReference>
<keyword evidence="7" id="KW-0808">Transferase</keyword>